<evidence type="ECO:0000313" key="2">
    <source>
        <dbReference type="EMBL" id="PSB19093.1"/>
    </source>
</evidence>
<protein>
    <submittedName>
        <fullName evidence="2">Uncharacterized protein</fullName>
    </submittedName>
</protein>
<feature type="coiled-coil region" evidence="1">
    <location>
        <begin position="105"/>
        <end position="169"/>
    </location>
</feature>
<name>A0A2T1DF60_9CYAN</name>
<dbReference type="EMBL" id="PVWG01000012">
    <property type="protein sequence ID" value="PSB19093.1"/>
    <property type="molecule type" value="Genomic_DNA"/>
</dbReference>
<sequence length="172" mass="20270">MLHLAQVHQKNYSKAGLRLLATQKAENVWTVAHEEEFVVSTRANDYSENALVLVELSSTQQILSIRDAKDWVLELVETYLVNGITPAYLHQETERAEQWRQSLTLQSQELDRRTLELEARREQIQALEEDLKRQKKQFEVQSSELELKNQDLDRRALELEAREDDLERRRSL</sequence>
<proteinExistence type="predicted"/>
<evidence type="ECO:0000256" key="1">
    <source>
        <dbReference type="SAM" id="Coils"/>
    </source>
</evidence>
<keyword evidence="3" id="KW-1185">Reference proteome</keyword>
<comment type="caution">
    <text evidence="2">The sequence shown here is derived from an EMBL/GenBank/DDBJ whole genome shotgun (WGS) entry which is preliminary data.</text>
</comment>
<reference evidence="2 3" key="1">
    <citation type="submission" date="2018-02" db="EMBL/GenBank/DDBJ databases">
        <authorList>
            <person name="Cohen D.B."/>
            <person name="Kent A.D."/>
        </authorList>
    </citation>
    <scope>NUCLEOTIDE SEQUENCE [LARGE SCALE GENOMIC DNA]</scope>
    <source>
        <strain evidence="2 3">ULC007</strain>
    </source>
</reference>
<organism evidence="2 3">
    <name type="scientific">Phormidesmis priestleyi ULC007</name>
    <dbReference type="NCBI Taxonomy" id="1920490"/>
    <lineage>
        <taxon>Bacteria</taxon>
        <taxon>Bacillati</taxon>
        <taxon>Cyanobacteriota</taxon>
        <taxon>Cyanophyceae</taxon>
        <taxon>Leptolyngbyales</taxon>
        <taxon>Leptolyngbyaceae</taxon>
        <taxon>Phormidesmis</taxon>
    </lineage>
</organism>
<evidence type="ECO:0000313" key="3">
    <source>
        <dbReference type="Proteomes" id="UP000238634"/>
    </source>
</evidence>
<reference evidence="2 3" key="2">
    <citation type="submission" date="2018-03" db="EMBL/GenBank/DDBJ databases">
        <title>The ancient ancestry and fast evolution of plastids.</title>
        <authorList>
            <person name="Moore K.R."/>
            <person name="Magnabosco C."/>
            <person name="Momper L."/>
            <person name="Gold D.A."/>
            <person name="Bosak T."/>
            <person name="Fournier G.P."/>
        </authorList>
    </citation>
    <scope>NUCLEOTIDE SEQUENCE [LARGE SCALE GENOMIC DNA]</scope>
    <source>
        <strain evidence="2 3">ULC007</strain>
    </source>
</reference>
<dbReference type="OrthoDB" id="560974at2"/>
<gene>
    <name evidence="2" type="ORF">C7B65_12470</name>
</gene>
<dbReference type="STRING" id="1920490.GCA_001895925_04404"/>
<dbReference type="AlphaFoldDB" id="A0A2T1DF60"/>
<dbReference type="Proteomes" id="UP000238634">
    <property type="component" value="Unassembled WGS sequence"/>
</dbReference>
<keyword evidence="1" id="KW-0175">Coiled coil</keyword>
<accession>A0A2T1DF60</accession>
<dbReference type="RefSeq" id="WP_073070493.1">
    <property type="nucleotide sequence ID" value="NZ_MPPI01000007.1"/>
</dbReference>